<sequence>PVAMATVRAPHPRGSEPNNKRKRQRPNKPKSMATSSTESSVEAKLETLEKWHRALTIDMSEIRREGARVRIELEKVDDTAEAAVEKAERCVAQAQAAVASFKAKDEAAPSTQAKLQATNAELDRLHKRFISMEKKMERYRQSSINEEFLMTQLTELQEQYENELTKVREDHDAALEAQQKQLDRVMARLQDEKKQKKQMENMVRMMQCLSEENSKLNKKISQMATRQEMLTMQQQMETTERDNQEEQGRTRLDLNTFEDKLVDMERRVTNAENNVLDIDRKVDDVGSQASAAVQSHPMPPPLPPPPLPRDLVRQGDLSGIHDALRLINRDLQTVGVDFTGLAKRAEAHTSQQKQHFESRLQELSTQLFDALSHDSRLHATEISRLKDALFDVQSDHREFGQKMRRLEDDVQAIRAQPRDRGAPNWRYGQNPPPLLPTPPLPHPPPPAFRNRRERPSRYEPAPDAAPAIDPPPQDRIRWAPRRRSRSRSRSPPRRPPWAATGNDSTPANGRRNQRYNPEGNNDLPARNNVTELTGAPVPANPEQNRNEAAETNREEQPGLPFRRIRQPRRTPEIIVIEEDDEEDEEEEVEEGQEVARAPPDVVLDEEEASQNADVVMVDPPTEHVETTDLLEKEADLQTGLLLYFCLGGAPDLDTQWTNCFTQLNADECVEMPRALRFQRRYSFLQSFPVYLTQCVLQAVILNGQNVADGSDNSASRSAGALNDAIMRAKFNDVVKDIHLSWAKALNELLTKKAAGIAELTSEKLDLTVNPAGLSSSADKVEVIYDWSRRQESVMWILARKLHYGSFLPAMKCNVDASPAVYLFTVMFDVRIVTSECPQYGTFRLNAFGGKVIAYLWNHTLKKLPYVFFADWPWLEDQSTKEKLPALAFCHVLASILLWNSAIDHHSLTNQNIYAAAVKHILPKLYVGGQAIYESVESTSLLLAECESTYIELIDLDGQFASILGLDGFFEVTEAIQNNMLAVAAATTATST</sequence>
<dbReference type="PANTHER" id="PTHR23159">
    <property type="entry name" value="CENTROSOMAL PROTEIN 2"/>
    <property type="match status" value="1"/>
</dbReference>
<dbReference type="PANTHER" id="PTHR23159:SF60">
    <property type="entry name" value="SPINDLE ASSEMBLY ABNORMAL PROTEIN 4"/>
    <property type="match status" value="1"/>
</dbReference>
<comment type="caution">
    <text evidence="3">The sequence shown here is derived from an EMBL/GenBank/DDBJ whole genome shotgun (WGS) entry which is preliminary data.</text>
</comment>
<evidence type="ECO:0000313" key="3">
    <source>
        <dbReference type="EMBL" id="ETO72009.1"/>
    </source>
</evidence>
<evidence type="ECO:0000256" key="2">
    <source>
        <dbReference type="SAM" id="MobiDB-lite"/>
    </source>
</evidence>
<protein>
    <submittedName>
        <fullName evidence="3">Uncharacterized protein</fullName>
    </submittedName>
</protein>
<gene>
    <name evidence="3" type="ORF">F444_11749</name>
</gene>
<dbReference type="EMBL" id="ANJA01002118">
    <property type="protein sequence ID" value="ETO72009.1"/>
    <property type="molecule type" value="Genomic_DNA"/>
</dbReference>
<feature type="region of interest" description="Disordered" evidence="2">
    <location>
        <begin position="1"/>
        <end position="42"/>
    </location>
</feature>
<evidence type="ECO:0000313" key="4">
    <source>
        <dbReference type="Proteomes" id="UP000028582"/>
    </source>
</evidence>
<dbReference type="AlphaFoldDB" id="A0A080ZZE8"/>
<name>A0A080ZZE8_PHYNI</name>
<dbReference type="OrthoDB" id="167213at2759"/>
<feature type="region of interest" description="Disordered" evidence="2">
    <location>
        <begin position="414"/>
        <end position="566"/>
    </location>
</feature>
<evidence type="ECO:0000256" key="1">
    <source>
        <dbReference type="SAM" id="Coils"/>
    </source>
</evidence>
<feature type="coiled-coil region" evidence="1">
    <location>
        <begin position="84"/>
        <end position="281"/>
    </location>
</feature>
<proteinExistence type="predicted"/>
<feature type="non-terminal residue" evidence="3">
    <location>
        <position position="1"/>
    </location>
</feature>
<feature type="compositionally biased region" description="Basic residues" evidence="2">
    <location>
        <begin position="478"/>
        <end position="492"/>
    </location>
</feature>
<dbReference type="Proteomes" id="UP000028582">
    <property type="component" value="Unassembled WGS sequence"/>
</dbReference>
<organism evidence="3 4">
    <name type="scientific">Phytophthora nicotianae P1976</name>
    <dbReference type="NCBI Taxonomy" id="1317066"/>
    <lineage>
        <taxon>Eukaryota</taxon>
        <taxon>Sar</taxon>
        <taxon>Stramenopiles</taxon>
        <taxon>Oomycota</taxon>
        <taxon>Peronosporomycetes</taxon>
        <taxon>Peronosporales</taxon>
        <taxon>Peronosporaceae</taxon>
        <taxon>Phytophthora</taxon>
    </lineage>
</organism>
<keyword evidence="1" id="KW-0175">Coiled coil</keyword>
<accession>A0A080ZZE8</accession>
<feature type="compositionally biased region" description="Pro residues" evidence="2">
    <location>
        <begin position="430"/>
        <end position="447"/>
    </location>
</feature>
<feature type="compositionally biased region" description="Basic and acidic residues" evidence="2">
    <location>
        <begin position="544"/>
        <end position="556"/>
    </location>
</feature>
<reference evidence="3 4" key="1">
    <citation type="submission" date="2013-11" db="EMBL/GenBank/DDBJ databases">
        <title>The Genome Sequence of Phytophthora parasitica P1976.</title>
        <authorList>
            <consortium name="The Broad Institute Genomics Platform"/>
            <person name="Russ C."/>
            <person name="Tyler B."/>
            <person name="Panabieres F."/>
            <person name="Shan W."/>
            <person name="Tripathy S."/>
            <person name="Grunwald N."/>
            <person name="Machado M."/>
            <person name="Johnson C.S."/>
            <person name="Walker B."/>
            <person name="Young S."/>
            <person name="Zeng Q."/>
            <person name="Gargeya S."/>
            <person name="Fitzgerald M."/>
            <person name="Haas B."/>
            <person name="Abouelleil A."/>
            <person name="Allen A.W."/>
            <person name="Alvarado L."/>
            <person name="Arachchi H.M."/>
            <person name="Berlin A.M."/>
            <person name="Chapman S.B."/>
            <person name="Gainer-Dewar J."/>
            <person name="Goldberg J."/>
            <person name="Griggs A."/>
            <person name="Gujja S."/>
            <person name="Hansen M."/>
            <person name="Howarth C."/>
            <person name="Imamovic A."/>
            <person name="Ireland A."/>
            <person name="Larimer J."/>
            <person name="McCowan C."/>
            <person name="Murphy C."/>
            <person name="Pearson M."/>
            <person name="Poon T.W."/>
            <person name="Priest M."/>
            <person name="Roberts A."/>
            <person name="Saif S."/>
            <person name="Shea T."/>
            <person name="Sisk P."/>
            <person name="Sykes S."/>
            <person name="Wortman J."/>
            <person name="Nusbaum C."/>
            <person name="Birren B."/>
        </authorList>
    </citation>
    <scope>NUCLEOTIDE SEQUENCE [LARGE SCALE GENOMIC DNA]</scope>
    <source>
        <strain evidence="3 4">P1976</strain>
    </source>
</reference>